<proteinExistence type="predicted"/>
<organism evidence="2 3">
    <name type="scientific">Escallonia herrerae</name>
    <dbReference type="NCBI Taxonomy" id="1293975"/>
    <lineage>
        <taxon>Eukaryota</taxon>
        <taxon>Viridiplantae</taxon>
        <taxon>Streptophyta</taxon>
        <taxon>Embryophyta</taxon>
        <taxon>Tracheophyta</taxon>
        <taxon>Spermatophyta</taxon>
        <taxon>Magnoliopsida</taxon>
        <taxon>eudicotyledons</taxon>
        <taxon>Gunneridae</taxon>
        <taxon>Pentapetalae</taxon>
        <taxon>asterids</taxon>
        <taxon>campanulids</taxon>
        <taxon>Escalloniales</taxon>
        <taxon>Escalloniaceae</taxon>
        <taxon>Escallonia</taxon>
    </lineage>
</organism>
<feature type="domain" description="DUF4283" evidence="1">
    <location>
        <begin position="5"/>
        <end position="72"/>
    </location>
</feature>
<dbReference type="EMBL" id="JAVXUP010000420">
    <property type="protein sequence ID" value="KAK3028367.1"/>
    <property type="molecule type" value="Genomic_DNA"/>
</dbReference>
<reference evidence="2" key="1">
    <citation type="submission" date="2022-12" db="EMBL/GenBank/DDBJ databases">
        <title>Draft genome assemblies for two species of Escallonia (Escalloniales).</title>
        <authorList>
            <person name="Chanderbali A."/>
            <person name="Dervinis C."/>
            <person name="Anghel I."/>
            <person name="Soltis D."/>
            <person name="Soltis P."/>
            <person name="Zapata F."/>
        </authorList>
    </citation>
    <scope>NUCLEOTIDE SEQUENCE</scope>
    <source>
        <strain evidence="2">UCBG64.0493</strain>
        <tissue evidence="2">Leaf</tissue>
    </source>
</reference>
<evidence type="ECO:0000313" key="2">
    <source>
        <dbReference type="EMBL" id="KAK3028367.1"/>
    </source>
</evidence>
<dbReference type="PANTHER" id="PTHR34427">
    <property type="entry name" value="DUF4283 DOMAIN PROTEIN"/>
    <property type="match status" value="1"/>
</dbReference>
<dbReference type="Proteomes" id="UP001188597">
    <property type="component" value="Unassembled WGS sequence"/>
</dbReference>
<sequence>MDSSVPSCAAMGHSCSIHWKTAEGVQVSDPDGSSFLFEFPSPEEATRILEEKKWFVHATALLLDRWNPPVGCYRGDFKPKSLWIRNMGLPLHLWGKEVWQNIGDKCGGYIRADESTVSRTNLRWARLEVLAGGTIPASTSFRAGGIRFVTPIWRESAAWCNAWKPVSRKTYAFPKFSSSKSTKFHHHQSSVISLGSTSSLERDSYLHQSDLSGKSLWVDSDFFCNWVQDLSLSPTFTGFHHSRQSSGLVELGKGVVGGDLLGSGGVDTGSVVSSYFDGGSAGGFTFWDSSEAMSEGSAERMGSIDFSGKGLELVDPEMVVPLNSVRLDEGEHSGEEGWSGDAYIMECVGFEQLEETKGGEELFEEMETVYCLYPRVKDGSCV</sequence>
<evidence type="ECO:0000259" key="1">
    <source>
        <dbReference type="Pfam" id="PF14111"/>
    </source>
</evidence>
<dbReference type="Pfam" id="PF14111">
    <property type="entry name" value="DUF4283"/>
    <property type="match status" value="1"/>
</dbReference>
<dbReference type="AlphaFoldDB" id="A0AA89B8E6"/>
<keyword evidence="3" id="KW-1185">Reference proteome</keyword>
<accession>A0AA89B8E6</accession>
<comment type="caution">
    <text evidence="2">The sequence shown here is derived from an EMBL/GenBank/DDBJ whole genome shotgun (WGS) entry which is preliminary data.</text>
</comment>
<dbReference type="PANTHER" id="PTHR34427:SF5">
    <property type="entry name" value="DUF4283 DOMAIN-CONTAINING PROTEIN"/>
    <property type="match status" value="1"/>
</dbReference>
<gene>
    <name evidence="2" type="ORF">RJ639_038041</name>
</gene>
<evidence type="ECO:0000313" key="3">
    <source>
        <dbReference type="Proteomes" id="UP001188597"/>
    </source>
</evidence>
<name>A0AA89B8E6_9ASTE</name>
<protein>
    <recommendedName>
        <fullName evidence="1">DUF4283 domain-containing protein</fullName>
    </recommendedName>
</protein>
<dbReference type="InterPro" id="IPR025558">
    <property type="entry name" value="DUF4283"/>
</dbReference>